<name>A0ABU9SGN3_9BURK</name>
<keyword evidence="1" id="KW-0472">Membrane</keyword>
<feature type="transmembrane region" description="Helical" evidence="1">
    <location>
        <begin position="195"/>
        <end position="216"/>
    </location>
</feature>
<feature type="transmembrane region" description="Helical" evidence="1">
    <location>
        <begin position="116"/>
        <end position="133"/>
    </location>
</feature>
<evidence type="ECO:0008006" key="4">
    <source>
        <dbReference type="Google" id="ProtNLM"/>
    </source>
</evidence>
<keyword evidence="3" id="KW-1185">Reference proteome</keyword>
<feature type="transmembrane region" description="Helical" evidence="1">
    <location>
        <begin position="328"/>
        <end position="350"/>
    </location>
</feature>
<proteinExistence type="predicted"/>
<organism evidence="2 3">
    <name type="scientific">Paraburkholderia guartelaensis</name>
    <dbReference type="NCBI Taxonomy" id="2546446"/>
    <lineage>
        <taxon>Bacteria</taxon>
        <taxon>Pseudomonadati</taxon>
        <taxon>Pseudomonadota</taxon>
        <taxon>Betaproteobacteria</taxon>
        <taxon>Burkholderiales</taxon>
        <taxon>Burkholderiaceae</taxon>
        <taxon>Paraburkholderia</taxon>
    </lineage>
</organism>
<evidence type="ECO:0000313" key="3">
    <source>
        <dbReference type="Proteomes" id="UP001390669"/>
    </source>
</evidence>
<protein>
    <recommendedName>
        <fullName evidence="4">DUF2029 domain-containing protein</fullName>
    </recommendedName>
</protein>
<feature type="transmembrane region" description="Helical" evidence="1">
    <location>
        <begin position="255"/>
        <end position="274"/>
    </location>
</feature>
<gene>
    <name evidence="2" type="ORF">VSR33_23820</name>
</gene>
<feature type="transmembrane region" description="Helical" evidence="1">
    <location>
        <begin position="167"/>
        <end position="189"/>
    </location>
</feature>
<evidence type="ECO:0000256" key="1">
    <source>
        <dbReference type="SAM" id="Phobius"/>
    </source>
</evidence>
<keyword evidence="1" id="KW-1133">Transmembrane helix</keyword>
<feature type="transmembrane region" description="Helical" evidence="1">
    <location>
        <begin position="88"/>
        <end position="107"/>
    </location>
</feature>
<accession>A0ABU9SGN3</accession>
<dbReference type="RefSeq" id="WP_406953163.1">
    <property type="nucleotide sequence ID" value="NZ_JAYMRW010000010.1"/>
</dbReference>
<feature type="transmembrane region" description="Helical" evidence="1">
    <location>
        <begin position="357"/>
        <end position="378"/>
    </location>
</feature>
<keyword evidence="1" id="KW-0812">Transmembrane</keyword>
<comment type="caution">
    <text evidence="2">The sequence shown here is derived from an EMBL/GenBank/DDBJ whole genome shotgun (WGS) entry which is preliminary data.</text>
</comment>
<sequence>MDLKLDMASANDDKAWLLWSLSAATCFILVLALSGTSGSFFWDYHVYEKGLSCYAQGPDPYACASGDFPFVYPPAFLKVFSVVDFPTAFAFLVLASVAGIVCVSLSLKSQIPYHRLAPCLILGFLIGGSGFASIQTGNISVFAHLSLVSLSYFLYTRRSVYTSTPHAIAIILFSAIKPYFLAYALLYLFLPRRSLFAFVAVLLSVAGIYIAQPALYPQLWAGFQSAIYSQIIQHGDAGLTIFGVFSKFGMGKVGFALHLLLMLLVVLISAALRYRHGQRAVQISSASELFYFLAILILLNPRLMSYDFSVFAVCLYLSMVLSSRGDGWVGLFLKIFPFLTILPLCLEALFDIRVHSLTYYFLATYVLLVAAVACHWAPRNSWTKARASVGHEK</sequence>
<dbReference type="EMBL" id="JAYMRW010000010">
    <property type="protein sequence ID" value="MEM5450511.1"/>
    <property type="molecule type" value="Genomic_DNA"/>
</dbReference>
<dbReference type="Proteomes" id="UP001390669">
    <property type="component" value="Unassembled WGS sequence"/>
</dbReference>
<feature type="transmembrane region" description="Helical" evidence="1">
    <location>
        <begin position="16"/>
        <end position="42"/>
    </location>
</feature>
<reference evidence="2 3" key="1">
    <citation type="submission" date="2024-01" db="EMBL/GenBank/DDBJ databases">
        <title>The diversity of rhizobia nodulating Mimosa spp. in eleven states of Brazil covering several biomes is determined by host plant, location, and edaphic factors.</title>
        <authorList>
            <person name="Rouws L."/>
            <person name="Barauna A."/>
            <person name="Beukes C."/>
            <person name="De Faria S.M."/>
            <person name="Gross E."/>
            <person name="Dos Reis Junior F.B."/>
            <person name="Simon M."/>
            <person name="Maluk M."/>
            <person name="Odee D.W."/>
            <person name="Kenicer G."/>
            <person name="Young J.P.W."/>
            <person name="Reis V.M."/>
            <person name="Zilli J."/>
            <person name="James E.K."/>
        </authorList>
    </citation>
    <scope>NUCLEOTIDE SEQUENCE [LARGE SCALE GENOMIC DNA]</scope>
    <source>
        <strain evidence="2 3">JPY164</strain>
    </source>
</reference>
<evidence type="ECO:0000313" key="2">
    <source>
        <dbReference type="EMBL" id="MEM5450511.1"/>
    </source>
</evidence>